<keyword evidence="2" id="KW-0813">Transport</keyword>
<dbReference type="PANTHER" id="PTHR21292:SF1">
    <property type="entry name" value="EXOCYST COMPLEX COMPONENT 3"/>
    <property type="match status" value="1"/>
</dbReference>
<comment type="caution">
    <text evidence="4">The sequence shown here is derived from an EMBL/GenBank/DDBJ whole genome shotgun (WGS) entry which is preliminary data.</text>
</comment>
<dbReference type="Proteomes" id="UP000230002">
    <property type="component" value="Unassembled WGS sequence"/>
</dbReference>
<organism evidence="4 5">
    <name type="scientific">Ganoderma sinense ZZ0214-1</name>
    <dbReference type="NCBI Taxonomy" id="1077348"/>
    <lineage>
        <taxon>Eukaryota</taxon>
        <taxon>Fungi</taxon>
        <taxon>Dikarya</taxon>
        <taxon>Basidiomycota</taxon>
        <taxon>Agaricomycotina</taxon>
        <taxon>Agaricomycetes</taxon>
        <taxon>Polyporales</taxon>
        <taxon>Polyporaceae</taxon>
        <taxon>Ganoderma</taxon>
    </lineage>
</organism>
<dbReference type="GO" id="GO:0006887">
    <property type="term" value="P:exocytosis"/>
    <property type="evidence" value="ECO:0007669"/>
    <property type="project" value="UniProtKB-KW"/>
</dbReference>
<dbReference type="GO" id="GO:0000145">
    <property type="term" value="C:exocyst"/>
    <property type="evidence" value="ECO:0007669"/>
    <property type="project" value="InterPro"/>
</dbReference>
<dbReference type="GO" id="GO:0000149">
    <property type="term" value="F:SNARE binding"/>
    <property type="evidence" value="ECO:0007669"/>
    <property type="project" value="TreeGrafter"/>
</dbReference>
<evidence type="ECO:0000313" key="4">
    <source>
        <dbReference type="EMBL" id="PIL25231.1"/>
    </source>
</evidence>
<dbReference type="Gene3D" id="1.10.357.70">
    <property type="entry name" value="Exocyst complex component Sec6, C-terminal domain"/>
    <property type="match status" value="1"/>
</dbReference>
<dbReference type="FunFam" id="1.10.357.50:FF:000006">
    <property type="entry name" value="Exocyst complex component sec6"/>
    <property type="match status" value="1"/>
</dbReference>
<keyword evidence="5" id="KW-1185">Reference proteome</keyword>
<dbReference type="Pfam" id="PF06046">
    <property type="entry name" value="Sec6"/>
    <property type="match status" value="1"/>
</dbReference>
<dbReference type="EMBL" id="AYKW01000056">
    <property type="protein sequence ID" value="PIL25231.1"/>
    <property type="molecule type" value="Genomic_DNA"/>
</dbReference>
<protein>
    <submittedName>
        <fullName evidence="4">Uncharacterized protein</fullName>
    </submittedName>
</protein>
<evidence type="ECO:0000313" key="5">
    <source>
        <dbReference type="Proteomes" id="UP000230002"/>
    </source>
</evidence>
<evidence type="ECO:0000256" key="1">
    <source>
        <dbReference type="ARBA" id="ARBA00009447"/>
    </source>
</evidence>
<dbReference type="InterPro" id="IPR010326">
    <property type="entry name" value="EXOC3/Sec6"/>
</dbReference>
<reference evidence="4 5" key="1">
    <citation type="journal article" date="2015" name="Sci. Rep.">
        <title>Chromosome-level genome map provides insights into diverse defense mechanisms in the medicinal fungus Ganoderma sinense.</title>
        <authorList>
            <person name="Zhu Y."/>
            <person name="Xu J."/>
            <person name="Sun C."/>
            <person name="Zhou S."/>
            <person name="Xu H."/>
            <person name="Nelson D.R."/>
            <person name="Qian J."/>
            <person name="Song J."/>
            <person name="Luo H."/>
            <person name="Xiang L."/>
            <person name="Li Y."/>
            <person name="Xu Z."/>
            <person name="Ji A."/>
            <person name="Wang L."/>
            <person name="Lu S."/>
            <person name="Hayward A."/>
            <person name="Sun W."/>
            <person name="Li X."/>
            <person name="Schwartz D.C."/>
            <person name="Wang Y."/>
            <person name="Chen S."/>
        </authorList>
    </citation>
    <scope>NUCLEOTIDE SEQUENCE [LARGE SCALE GENOMIC DNA]</scope>
    <source>
        <strain evidence="4 5">ZZ0214-1</strain>
    </source>
</reference>
<dbReference type="InterPro" id="IPR042532">
    <property type="entry name" value="EXOC3/Sec6_C"/>
</dbReference>
<proteinExistence type="inferred from homology"/>
<dbReference type="PANTHER" id="PTHR21292">
    <property type="entry name" value="EXOCYST COMPLEX COMPONENT SEC6-RELATED"/>
    <property type="match status" value="1"/>
</dbReference>
<gene>
    <name evidence="4" type="ORF">GSI_13120</name>
</gene>
<evidence type="ECO:0000256" key="2">
    <source>
        <dbReference type="ARBA" id="ARBA00022448"/>
    </source>
</evidence>
<dbReference type="AlphaFoldDB" id="A0A2G8RUP4"/>
<name>A0A2G8RUP4_9APHY</name>
<dbReference type="Gene3D" id="1.10.357.50">
    <property type="match status" value="1"/>
</dbReference>
<accession>A0A2G8RUP4</accession>
<dbReference type="OrthoDB" id="190098at2759"/>
<keyword evidence="3" id="KW-0268">Exocytosis</keyword>
<dbReference type="STRING" id="1077348.A0A2G8RUP4"/>
<dbReference type="GO" id="GO:0051601">
    <property type="term" value="P:exocyst localization"/>
    <property type="evidence" value="ECO:0007669"/>
    <property type="project" value="TreeGrafter"/>
</dbReference>
<sequence length="750" mass="85439">MSAVPTISAAQAVGEYLQSPDDLAKVAAFRKKLEKEKASIDARLRSGVKEQLDATREGLRKLFGTRNNVQSIKDEMETVDKMCGDPAYAVSTFDQISRVSMVHRNFEQTEEMVNNLLEMNSKLEMLEQMLVDDSNDITGPAPNLLSIHFQLNRLEAFRNQTMHQAKKSSTDTRNILNRWFERLTHLIEAFDDYVLEIAKNVLPIVRAGNPDVIVRLMKVVEMEAREDEKAIAIKLVKKAGKMDAASKFRSMQANARVIKHYRSKVMKCITDSIQAKFDEVYAANDRNPAGFLDDLVFIYKDLIRIESDVVPCFPPSYDIWSTFVREYHKALNNTLNRLVKSEPEASVLLTLHAWIKEYKKSMRELEIPPELLEPPLLEGKEQSLIEDYLQLIIKKLDEWSGNLMRTEVAAFTAREEPPEVSADGLYTASGTVIFLDMVNQQVDLALDSNQGLVLARAVEEVNRVMRSIQDRWVKLVDTEYKKHTEKPDEVPGGLVEYCIALANDQIKSADFTEGLSARIESLVSDKYRVTIHDRLNDALDGYLDVAKRCTQTLIGIIFNDLKPAVKQLFGPTWYDGTHAQIIETMRDYMSDYQAFLNESLFEVLLEDLLDMYLVTYLTALVNGPKLNMPAATDRMKKDLDEAYQFFGTYKKMKELEPQMEVLDQVLAMLEASKSLAFLSYWSFAKAHGPCIQFVEALMKLRSDLDRSAVSEVMESIKRKVKEENLADPPEPTIMKKIVIQGALSRFLVRS</sequence>
<evidence type="ECO:0000256" key="3">
    <source>
        <dbReference type="ARBA" id="ARBA00022483"/>
    </source>
</evidence>
<comment type="similarity">
    <text evidence="1">Belongs to the SEC6 family.</text>
</comment>